<dbReference type="AlphaFoldDB" id="A0A0M2WDD9"/>
<keyword evidence="2" id="KW-0255">Endonuclease</keyword>
<keyword evidence="2" id="KW-0540">Nuclease</keyword>
<dbReference type="GO" id="GO:0004519">
    <property type="term" value="F:endonuclease activity"/>
    <property type="evidence" value="ECO:0007669"/>
    <property type="project" value="UniProtKB-KW"/>
</dbReference>
<reference evidence="2 3" key="1">
    <citation type="journal article" date="2015" name="Genome Announc.">
        <title>Draft Genome Sequence of Mycobacterium obuense Strain UC1, Isolated from Patient Sputum.</title>
        <authorList>
            <person name="Greninger A.L."/>
            <person name="Cunningham G."/>
            <person name="Hsu E.D."/>
            <person name="Yu J.M."/>
            <person name="Chiu C.Y."/>
            <person name="Miller S."/>
        </authorList>
    </citation>
    <scope>NUCLEOTIDE SEQUENCE [LARGE SCALE GENOMIC DNA]</scope>
    <source>
        <strain evidence="2 3">UC1</strain>
    </source>
</reference>
<dbReference type="OrthoDB" id="5241234at2"/>
<dbReference type="STRING" id="1807.MOBUDSM44075_00755"/>
<feature type="compositionally biased region" description="Polar residues" evidence="1">
    <location>
        <begin position="385"/>
        <end position="396"/>
    </location>
</feature>
<feature type="region of interest" description="Disordered" evidence="1">
    <location>
        <begin position="375"/>
        <end position="401"/>
    </location>
</feature>
<protein>
    <submittedName>
        <fullName evidence="2">HNH endonuclease</fullName>
    </submittedName>
</protein>
<evidence type="ECO:0000313" key="2">
    <source>
        <dbReference type="EMBL" id="KKO60836.1"/>
    </source>
</evidence>
<keyword evidence="3" id="KW-1185">Reference proteome</keyword>
<dbReference type="PATRIC" id="fig|1807.13.peg.3890"/>
<gene>
    <name evidence="2" type="ORF">WN67_32035</name>
</gene>
<evidence type="ECO:0000256" key="1">
    <source>
        <dbReference type="SAM" id="MobiDB-lite"/>
    </source>
</evidence>
<name>A0A0M2WDD9_9MYCO</name>
<dbReference type="EMBL" id="LAUZ02000048">
    <property type="protein sequence ID" value="KKO60836.1"/>
    <property type="molecule type" value="Genomic_DNA"/>
</dbReference>
<evidence type="ECO:0000313" key="3">
    <source>
        <dbReference type="Proteomes" id="UP000034150"/>
    </source>
</evidence>
<proteinExistence type="predicted"/>
<accession>A0A0M2WDD9</accession>
<sequence length="432" mass="45811">MFAQVFDVDGSASEAELREVVARCERLKAQAAAAQARAAALWAEKRRMAEAAAGMPVAKRGRGLASEVALARADSPAHGGRHLGFAQALVHEMPHTLAALEAGVLTEWRATLIVKQSACLMVEDRRTLDAELCADQAALVGLGNARIEAAAAAIAARLDAAAVVQRKERAAASARVSTRPAPNGMVQLTAVMPLSQGIGVYAALKREADLRGDGRPRGQIMTDTLYHRVTARPAEAPAPIAVNLVMADTTLFGDDDSPGWVEGYGPVPAAVVRDLVSDAVADEAGQASLRRLYRHPRSGQLVAMESRARIFPKGLAMFIGLRDQTCRTPYCDAPIRHHDHATPARQGGKTSALNGLGTCEACNYAKEAPGWTVTTREAEGRHSADYTTPTGATYHSTAPPLPGPSVRRRYSVIEGGLSIDIVELGVELKRSA</sequence>
<organism evidence="2 3">
    <name type="scientific">Mycolicibacterium obuense</name>
    <dbReference type="NCBI Taxonomy" id="1807"/>
    <lineage>
        <taxon>Bacteria</taxon>
        <taxon>Bacillati</taxon>
        <taxon>Actinomycetota</taxon>
        <taxon>Actinomycetes</taxon>
        <taxon>Mycobacteriales</taxon>
        <taxon>Mycobacteriaceae</taxon>
        <taxon>Mycolicibacterium</taxon>
    </lineage>
</organism>
<dbReference type="Proteomes" id="UP000034150">
    <property type="component" value="Unassembled WGS sequence"/>
</dbReference>
<comment type="caution">
    <text evidence="2">The sequence shown here is derived from an EMBL/GenBank/DDBJ whole genome shotgun (WGS) entry which is preliminary data.</text>
</comment>
<keyword evidence="2" id="KW-0378">Hydrolase</keyword>
<dbReference type="RefSeq" id="WP_046676608.1">
    <property type="nucleotide sequence ID" value="NZ_CALTXN010000004.1"/>
</dbReference>